<keyword evidence="10" id="KW-1185">Reference proteome</keyword>
<accession>A0AAW0P4S5</accession>
<proteinExistence type="predicted"/>
<dbReference type="Proteomes" id="UP001460270">
    <property type="component" value="Unassembled WGS sequence"/>
</dbReference>
<keyword evidence="7" id="KW-0732">Signal</keyword>
<feature type="disulfide bond" evidence="5">
    <location>
        <begin position="50"/>
        <end position="69"/>
    </location>
</feature>
<feature type="chain" id="PRO_5043620449" description="Thyroglobulin type-1 domain-containing protein" evidence="7">
    <location>
        <begin position="29"/>
        <end position="197"/>
    </location>
</feature>
<dbReference type="InterPro" id="IPR051950">
    <property type="entry name" value="Dev_reg/Prot_inhib"/>
</dbReference>
<evidence type="ECO:0000313" key="10">
    <source>
        <dbReference type="Proteomes" id="UP001460270"/>
    </source>
</evidence>
<keyword evidence="2" id="KW-0964">Secreted</keyword>
<dbReference type="PROSITE" id="PS00484">
    <property type="entry name" value="THYROGLOBULIN_1_1"/>
    <property type="match status" value="1"/>
</dbReference>
<feature type="compositionally biased region" description="Basic and acidic residues" evidence="6">
    <location>
        <begin position="114"/>
        <end position="125"/>
    </location>
</feature>
<evidence type="ECO:0000256" key="2">
    <source>
        <dbReference type="ARBA" id="ARBA00022525"/>
    </source>
</evidence>
<feature type="disulfide bond" evidence="5">
    <location>
        <begin position="80"/>
        <end position="87"/>
    </location>
</feature>
<dbReference type="SMART" id="SM00211">
    <property type="entry name" value="TY"/>
    <property type="match status" value="1"/>
</dbReference>
<evidence type="ECO:0000313" key="9">
    <source>
        <dbReference type="EMBL" id="KAK7909492.1"/>
    </source>
</evidence>
<evidence type="ECO:0000256" key="1">
    <source>
        <dbReference type="ARBA" id="ARBA00004613"/>
    </source>
</evidence>
<comment type="caution">
    <text evidence="5">Lacks conserved residue(s) required for the propagation of feature annotation.</text>
</comment>
<dbReference type="AlphaFoldDB" id="A0AAW0P4S5"/>
<dbReference type="SUPFAM" id="SSF57610">
    <property type="entry name" value="Thyroglobulin type-1 domain"/>
    <property type="match status" value="1"/>
</dbReference>
<name>A0AAW0P4S5_9GOBI</name>
<dbReference type="PANTHER" id="PTHR12352">
    <property type="entry name" value="SECRETED MODULAR CALCIUM-BINDING PROTEIN"/>
    <property type="match status" value="1"/>
</dbReference>
<dbReference type="Gene3D" id="4.10.800.10">
    <property type="entry name" value="Thyroglobulin type-1"/>
    <property type="match status" value="1"/>
</dbReference>
<dbReference type="InterPro" id="IPR036857">
    <property type="entry name" value="Thyroglobulin_1_sf"/>
</dbReference>
<reference evidence="10" key="1">
    <citation type="submission" date="2024-04" db="EMBL/GenBank/DDBJ databases">
        <title>Salinicola lusitanus LLJ914,a marine bacterium isolated from the Okinawa Trough.</title>
        <authorList>
            <person name="Li J."/>
        </authorList>
    </citation>
    <scope>NUCLEOTIDE SEQUENCE [LARGE SCALE GENOMIC DNA]</scope>
</reference>
<evidence type="ECO:0000256" key="5">
    <source>
        <dbReference type="PROSITE-ProRule" id="PRU00500"/>
    </source>
</evidence>
<organism evidence="9 10">
    <name type="scientific">Mugilogobius chulae</name>
    <name type="common">yellowstripe goby</name>
    <dbReference type="NCBI Taxonomy" id="88201"/>
    <lineage>
        <taxon>Eukaryota</taxon>
        <taxon>Metazoa</taxon>
        <taxon>Chordata</taxon>
        <taxon>Craniata</taxon>
        <taxon>Vertebrata</taxon>
        <taxon>Euteleostomi</taxon>
        <taxon>Actinopterygii</taxon>
        <taxon>Neopterygii</taxon>
        <taxon>Teleostei</taxon>
        <taxon>Neoteleostei</taxon>
        <taxon>Acanthomorphata</taxon>
        <taxon>Gobiaria</taxon>
        <taxon>Gobiiformes</taxon>
        <taxon>Gobioidei</taxon>
        <taxon>Gobiidae</taxon>
        <taxon>Gobionellinae</taxon>
        <taxon>Mugilogobius</taxon>
    </lineage>
</organism>
<dbReference type="InterPro" id="IPR000716">
    <property type="entry name" value="Thyroglobulin_1"/>
</dbReference>
<feature type="domain" description="Thyroglobulin type-1" evidence="8">
    <location>
        <begin position="47"/>
        <end position="111"/>
    </location>
</feature>
<protein>
    <recommendedName>
        <fullName evidence="8">Thyroglobulin type-1 domain-containing protein</fullName>
    </recommendedName>
</protein>
<dbReference type="Pfam" id="PF00086">
    <property type="entry name" value="Thyroglobulin_1"/>
    <property type="match status" value="1"/>
</dbReference>
<evidence type="ECO:0000256" key="6">
    <source>
        <dbReference type="SAM" id="MobiDB-lite"/>
    </source>
</evidence>
<evidence type="ECO:0000259" key="8">
    <source>
        <dbReference type="PROSITE" id="PS51162"/>
    </source>
</evidence>
<comment type="subcellular location">
    <subcellularLocation>
        <location evidence="1">Secreted</location>
    </subcellularLocation>
</comment>
<dbReference type="PROSITE" id="PS51162">
    <property type="entry name" value="THYROGLOBULIN_1_2"/>
    <property type="match status" value="1"/>
</dbReference>
<dbReference type="EMBL" id="JBBPFD010000010">
    <property type="protein sequence ID" value="KAK7909492.1"/>
    <property type="molecule type" value="Genomic_DNA"/>
</dbReference>
<dbReference type="GO" id="GO:0035592">
    <property type="term" value="P:establishment of protein localization to extracellular region"/>
    <property type="evidence" value="ECO:0007669"/>
    <property type="project" value="TreeGrafter"/>
</dbReference>
<evidence type="ECO:0000256" key="4">
    <source>
        <dbReference type="ARBA" id="ARBA00023157"/>
    </source>
</evidence>
<comment type="caution">
    <text evidence="9">The sequence shown here is derived from an EMBL/GenBank/DDBJ whole genome shotgun (WGS) entry which is preliminary data.</text>
</comment>
<gene>
    <name evidence="9" type="ORF">WMY93_014176</name>
</gene>
<evidence type="ECO:0000256" key="7">
    <source>
        <dbReference type="SAM" id="SignalP"/>
    </source>
</evidence>
<dbReference type="CDD" id="cd00191">
    <property type="entry name" value="TY"/>
    <property type="match status" value="1"/>
</dbReference>
<feature type="signal peptide" evidence="7">
    <location>
        <begin position="1"/>
        <end position="28"/>
    </location>
</feature>
<keyword evidence="4 5" id="KW-1015">Disulfide bond</keyword>
<dbReference type="GO" id="GO:0005615">
    <property type="term" value="C:extracellular space"/>
    <property type="evidence" value="ECO:0007669"/>
    <property type="project" value="TreeGrafter"/>
</dbReference>
<sequence length="197" mass="22724">MAGIRSLFFAKMRMQVLYLVTVLVLVESAPTDMGTHSGGADMETHSEGACRWLIQNITNPNPKQYLPQCDEDGNFRLMQCWDFVDVCWCVNLLTGEEVPGTKTHGSEDLDCEAVQEHESEHKDGEKDDDDDDDDEKDDEEKDDDDDDDDDDDEKDDDGEKDDDDDDDNEKDDDEEKDDDDKKDDDEKRMMMMMMKKR</sequence>
<feature type="compositionally biased region" description="Acidic residues" evidence="6">
    <location>
        <begin position="126"/>
        <end position="183"/>
    </location>
</feature>
<evidence type="ECO:0000256" key="3">
    <source>
        <dbReference type="ARBA" id="ARBA00022737"/>
    </source>
</evidence>
<dbReference type="PANTHER" id="PTHR12352:SF25">
    <property type="entry name" value="SPARC_OSTEONECTIN, CWCV AND KAZAL LIKE DOMAINS PROTEOGLYCAN 1"/>
    <property type="match status" value="1"/>
</dbReference>
<feature type="region of interest" description="Disordered" evidence="6">
    <location>
        <begin position="113"/>
        <end position="197"/>
    </location>
</feature>
<keyword evidence="3" id="KW-0677">Repeat</keyword>